<keyword evidence="5" id="KW-0597">Phosphoprotein</keyword>
<dbReference type="Proteomes" id="UP001066276">
    <property type="component" value="Chromosome 10"/>
</dbReference>
<sequence length="467" mass="51206">MDATLTELATVDAGPLAEGCLFGDKFVKDIAKYVRPWIRDRRTLKRYSIGAFLGGLGEAGAAHQAIRISKAPREAPSTGARSMQAEAPSFPPAPATFIAEAKEVVDPKSNQVFPQDLSRSPSKRRILSRLEGRDVISSVAGFVHAHGFPLRMFIRSRVFRLRMQSGVNNGSVASPIENNSFSRNSFCAKKHAHNVRGWRGVRRIVALLFTAQTQGLIYIIEVRAWISPCTRARRDQGTNKTLAAQLPKSEGPLQPPSETECPLGGVCLQAGRGEIRAARLAEESPAVFTVPARGDVVSVKLDNSASGASVVAIDNKIEQAMDLVKNHLMYAVREEVETLKEQIKELVEKNSQLERENSLLKNLASPEQMQKFQSRLPSEDDMSPVVSSPTEAHASHQDTFGSAVVISAWRTANQRLLAPKDASIARLAMPRKASMARRRFQNSCIGLLQRKRTGGRVRGRLADLDDA</sequence>
<evidence type="ECO:0000256" key="7">
    <source>
        <dbReference type="ARBA" id="ARBA00039909"/>
    </source>
</evidence>
<evidence type="ECO:0000256" key="2">
    <source>
        <dbReference type="ARBA" id="ARBA00004496"/>
    </source>
</evidence>
<accession>A0AAV7MCY7</accession>
<evidence type="ECO:0000256" key="1">
    <source>
        <dbReference type="ARBA" id="ARBA00004123"/>
    </source>
</evidence>
<evidence type="ECO:0000313" key="11">
    <source>
        <dbReference type="Proteomes" id="UP001066276"/>
    </source>
</evidence>
<evidence type="ECO:0000256" key="3">
    <source>
        <dbReference type="ARBA" id="ARBA00007908"/>
    </source>
</evidence>
<dbReference type="EMBL" id="JANPWB010000014">
    <property type="protein sequence ID" value="KAJ1101201.1"/>
    <property type="molecule type" value="Genomic_DNA"/>
</dbReference>
<keyword evidence="4" id="KW-0963">Cytoplasm</keyword>
<evidence type="ECO:0000313" key="10">
    <source>
        <dbReference type="EMBL" id="KAJ1101201.1"/>
    </source>
</evidence>
<organism evidence="10 11">
    <name type="scientific">Pleurodeles waltl</name>
    <name type="common">Iberian ribbed newt</name>
    <dbReference type="NCBI Taxonomy" id="8319"/>
    <lineage>
        <taxon>Eukaryota</taxon>
        <taxon>Metazoa</taxon>
        <taxon>Chordata</taxon>
        <taxon>Craniata</taxon>
        <taxon>Vertebrata</taxon>
        <taxon>Euteleostomi</taxon>
        <taxon>Amphibia</taxon>
        <taxon>Batrachia</taxon>
        <taxon>Caudata</taxon>
        <taxon>Salamandroidea</taxon>
        <taxon>Salamandridae</taxon>
        <taxon>Pleurodelinae</taxon>
        <taxon>Pleurodeles</taxon>
    </lineage>
</organism>
<comment type="caution">
    <text evidence="10">The sequence shown here is derived from an EMBL/GenBank/DDBJ whole genome shotgun (WGS) entry which is preliminary data.</text>
</comment>
<feature type="compositionally biased region" description="Polar residues" evidence="9">
    <location>
        <begin position="365"/>
        <end position="376"/>
    </location>
</feature>
<keyword evidence="6" id="KW-0539">Nucleus</keyword>
<comment type="similarity">
    <text evidence="3">Belongs to the TSC-22/Dip/Bun family.</text>
</comment>
<evidence type="ECO:0000256" key="9">
    <source>
        <dbReference type="SAM" id="MobiDB-lite"/>
    </source>
</evidence>
<evidence type="ECO:0000256" key="5">
    <source>
        <dbReference type="ARBA" id="ARBA00022553"/>
    </source>
</evidence>
<dbReference type="InterPro" id="IPR000580">
    <property type="entry name" value="TSC22/Bun"/>
</dbReference>
<protein>
    <recommendedName>
        <fullName evidence="7">TSC22 domain family protein 3</fullName>
    </recommendedName>
</protein>
<keyword evidence="8" id="KW-0175">Coiled coil</keyword>
<dbReference type="InterPro" id="IPR047862">
    <property type="entry name" value="TSC22/BUN_CS"/>
</dbReference>
<comment type="subcellular location">
    <subcellularLocation>
        <location evidence="2">Cytoplasm</location>
    </subcellularLocation>
    <subcellularLocation>
        <location evidence="1">Nucleus</location>
    </subcellularLocation>
</comment>
<evidence type="ECO:0000256" key="4">
    <source>
        <dbReference type="ARBA" id="ARBA00022490"/>
    </source>
</evidence>
<proteinExistence type="inferred from homology"/>
<dbReference type="Gene3D" id="1.20.5.490">
    <property type="entry name" value="Single helix bin"/>
    <property type="match status" value="1"/>
</dbReference>
<dbReference type="CDD" id="cd21940">
    <property type="entry name" value="ZIP_TSC22D3"/>
    <property type="match status" value="1"/>
</dbReference>
<dbReference type="GO" id="GO:0006357">
    <property type="term" value="P:regulation of transcription by RNA polymerase II"/>
    <property type="evidence" value="ECO:0007669"/>
    <property type="project" value="InterPro"/>
</dbReference>
<reference evidence="10" key="1">
    <citation type="journal article" date="2022" name="bioRxiv">
        <title>Sequencing and chromosome-scale assembly of the giantPleurodeles waltlgenome.</title>
        <authorList>
            <person name="Brown T."/>
            <person name="Elewa A."/>
            <person name="Iarovenko S."/>
            <person name="Subramanian E."/>
            <person name="Araus A.J."/>
            <person name="Petzold A."/>
            <person name="Susuki M."/>
            <person name="Suzuki K.-i.T."/>
            <person name="Hayashi T."/>
            <person name="Toyoda A."/>
            <person name="Oliveira C."/>
            <person name="Osipova E."/>
            <person name="Leigh N.D."/>
            <person name="Simon A."/>
            <person name="Yun M.H."/>
        </authorList>
    </citation>
    <scope>NUCLEOTIDE SEQUENCE</scope>
    <source>
        <strain evidence="10">20211129_DDA</strain>
        <tissue evidence="10">Liver</tissue>
    </source>
</reference>
<gene>
    <name evidence="10" type="ORF">NDU88_006273</name>
</gene>
<dbReference type="PROSITE" id="PS01289">
    <property type="entry name" value="TSC22"/>
    <property type="match status" value="1"/>
</dbReference>
<name>A0AAV7MCY7_PLEWA</name>
<feature type="coiled-coil region" evidence="8">
    <location>
        <begin position="329"/>
        <end position="363"/>
    </location>
</feature>
<evidence type="ECO:0000256" key="6">
    <source>
        <dbReference type="ARBA" id="ARBA00023242"/>
    </source>
</evidence>
<dbReference type="GO" id="GO:0005737">
    <property type="term" value="C:cytoplasm"/>
    <property type="evidence" value="ECO:0007669"/>
    <property type="project" value="UniProtKB-SubCell"/>
</dbReference>
<dbReference type="PANTHER" id="PTHR12348:SF24">
    <property type="entry name" value="TSC22 DOMAIN FAMILY PROTEIN 3"/>
    <property type="match status" value="1"/>
</dbReference>
<dbReference type="PANTHER" id="PTHR12348">
    <property type="entry name" value="TSC22"/>
    <property type="match status" value="1"/>
</dbReference>
<feature type="region of interest" description="Disordered" evidence="9">
    <location>
        <begin position="364"/>
        <end position="394"/>
    </location>
</feature>
<evidence type="ECO:0000256" key="8">
    <source>
        <dbReference type="SAM" id="Coils"/>
    </source>
</evidence>
<dbReference type="Pfam" id="PF01166">
    <property type="entry name" value="TSC22"/>
    <property type="match status" value="1"/>
</dbReference>
<dbReference type="GO" id="GO:0070236">
    <property type="term" value="P:negative regulation of activation-induced cell death of T cells"/>
    <property type="evidence" value="ECO:0007669"/>
    <property type="project" value="TreeGrafter"/>
</dbReference>
<dbReference type="FunFam" id="1.20.5.490:FF:000002">
    <property type="entry name" value="TSC22 domain family, member 1"/>
    <property type="match status" value="1"/>
</dbReference>
<dbReference type="SUPFAM" id="SSF58026">
    <property type="entry name" value="Delta-sleep-inducing peptide immunoreactive peptide"/>
    <property type="match status" value="1"/>
</dbReference>
<keyword evidence="11" id="KW-1185">Reference proteome</keyword>
<dbReference type="GO" id="GO:0005634">
    <property type="term" value="C:nucleus"/>
    <property type="evidence" value="ECO:0007669"/>
    <property type="project" value="UniProtKB-SubCell"/>
</dbReference>
<dbReference type="AlphaFoldDB" id="A0AAV7MCY7"/>